<keyword evidence="3" id="KW-1185">Reference proteome</keyword>
<evidence type="ECO:0000313" key="3">
    <source>
        <dbReference type="Proteomes" id="UP000276133"/>
    </source>
</evidence>
<keyword evidence="1" id="KW-0812">Transmembrane</keyword>
<keyword evidence="1" id="KW-1133">Transmembrane helix</keyword>
<dbReference type="AlphaFoldDB" id="A0A3M7S3R0"/>
<gene>
    <name evidence="2" type="ORF">BpHYR1_038397</name>
</gene>
<proteinExistence type="predicted"/>
<dbReference type="Proteomes" id="UP000276133">
    <property type="component" value="Unassembled WGS sequence"/>
</dbReference>
<organism evidence="2 3">
    <name type="scientific">Brachionus plicatilis</name>
    <name type="common">Marine rotifer</name>
    <name type="synonym">Brachionus muelleri</name>
    <dbReference type="NCBI Taxonomy" id="10195"/>
    <lineage>
        <taxon>Eukaryota</taxon>
        <taxon>Metazoa</taxon>
        <taxon>Spiralia</taxon>
        <taxon>Gnathifera</taxon>
        <taxon>Rotifera</taxon>
        <taxon>Eurotatoria</taxon>
        <taxon>Monogononta</taxon>
        <taxon>Pseudotrocha</taxon>
        <taxon>Ploima</taxon>
        <taxon>Brachionidae</taxon>
        <taxon>Brachionus</taxon>
    </lineage>
</organism>
<protein>
    <submittedName>
        <fullName evidence="2">Uncharacterized protein</fullName>
    </submittedName>
</protein>
<dbReference type="EMBL" id="REGN01002107">
    <property type="protein sequence ID" value="RNA30255.1"/>
    <property type="molecule type" value="Genomic_DNA"/>
</dbReference>
<comment type="caution">
    <text evidence="2">The sequence shown here is derived from an EMBL/GenBank/DDBJ whole genome shotgun (WGS) entry which is preliminary data.</text>
</comment>
<evidence type="ECO:0000313" key="2">
    <source>
        <dbReference type="EMBL" id="RNA30255.1"/>
    </source>
</evidence>
<evidence type="ECO:0000256" key="1">
    <source>
        <dbReference type="SAM" id="Phobius"/>
    </source>
</evidence>
<reference evidence="2 3" key="1">
    <citation type="journal article" date="2018" name="Sci. Rep.">
        <title>Genomic signatures of local adaptation to the degree of environmental predictability in rotifers.</title>
        <authorList>
            <person name="Franch-Gras L."/>
            <person name="Hahn C."/>
            <person name="Garcia-Roger E.M."/>
            <person name="Carmona M.J."/>
            <person name="Serra M."/>
            <person name="Gomez A."/>
        </authorList>
    </citation>
    <scope>NUCLEOTIDE SEQUENCE [LARGE SCALE GENOMIC DNA]</scope>
    <source>
        <strain evidence="2">HYR1</strain>
    </source>
</reference>
<sequence>MTEVVVSPPSINWLMAAIIDAIFSFLVQRFPIQSSIDFLSGPVATLTIVGFLTNKMNGRFSTILIIPDLFCIRVSSEPLYTIRTGWTPLINILSIFQNKDIRLSFCMLQIVNAIETGSNSSLLTSLYCTGRPPKWSSSSTAFMAAVAISSNVELLPSQK</sequence>
<name>A0A3M7S3R0_BRAPC</name>
<feature type="transmembrane region" description="Helical" evidence="1">
    <location>
        <begin position="12"/>
        <end position="30"/>
    </location>
</feature>
<accession>A0A3M7S3R0</accession>
<keyword evidence="1" id="KW-0472">Membrane</keyword>